<dbReference type="Gene3D" id="3.40.50.300">
    <property type="entry name" value="P-loop containing nucleotide triphosphate hydrolases"/>
    <property type="match status" value="1"/>
</dbReference>
<organism evidence="2">
    <name type="scientific">Thiomonas intermedia (strain K12)</name>
    <name type="common">Thiobacillus intermedius</name>
    <dbReference type="NCBI Taxonomy" id="75379"/>
    <lineage>
        <taxon>Bacteria</taxon>
        <taxon>Pseudomonadati</taxon>
        <taxon>Pseudomonadota</taxon>
        <taxon>Betaproteobacteria</taxon>
        <taxon>Burkholderiales</taxon>
        <taxon>Thiomonas</taxon>
    </lineage>
</organism>
<protein>
    <submittedName>
        <fullName evidence="2">Putative DNA helicase</fullName>
    </submittedName>
</protein>
<reference evidence="2" key="1">
    <citation type="submission" date="2010-04" db="EMBL/GenBank/DDBJ databases">
        <title>Complete sequence of Thiomonas intermedia K12.</title>
        <authorList>
            <consortium name="US DOE Joint Genome Institute"/>
            <person name="Lucas S."/>
            <person name="Copeland A."/>
            <person name="Lapidus A."/>
            <person name="Cheng J.-F."/>
            <person name="Bruce D."/>
            <person name="Goodwin L."/>
            <person name="Pitluck S."/>
            <person name="Davenport K."/>
            <person name="Detter J.C."/>
            <person name="Han C."/>
            <person name="Tapia R."/>
            <person name="Land M."/>
            <person name="Hauser L."/>
            <person name="Kyrpides N."/>
            <person name="Ovchinnikova G."/>
            <person name="Kerfeld C.A."/>
            <person name="Cannon G.C."/>
            <person name="Heinhorst S."/>
            <person name="Woyke T."/>
        </authorList>
    </citation>
    <scope>NUCLEOTIDE SEQUENCE [LARGE SCALE GENOMIC DNA]</scope>
    <source>
        <strain evidence="2">K12</strain>
    </source>
</reference>
<proteinExistence type="predicted"/>
<keyword evidence="2" id="KW-0347">Helicase</keyword>
<dbReference type="AlphaFoldDB" id="D5X2B2"/>
<accession>D5X2B2</accession>
<dbReference type="eggNOG" id="COG3598">
    <property type="taxonomic scope" value="Bacteria"/>
</dbReference>
<dbReference type="BioCyc" id="TINT75379:TINT_RS09495-MONOMER"/>
<dbReference type="SUPFAM" id="SSF52540">
    <property type="entry name" value="P-loop containing nucleoside triphosphate hydrolases"/>
    <property type="match status" value="1"/>
</dbReference>
<keyword evidence="2" id="KW-0547">Nucleotide-binding</keyword>
<evidence type="ECO:0000313" key="2">
    <source>
        <dbReference type="EMBL" id="ADG31258.1"/>
    </source>
</evidence>
<dbReference type="CDD" id="cd01125">
    <property type="entry name" value="RepA_RSF1010_like"/>
    <property type="match status" value="1"/>
</dbReference>
<feature type="region of interest" description="Disordered" evidence="1">
    <location>
        <begin position="305"/>
        <end position="329"/>
    </location>
</feature>
<dbReference type="InterPro" id="IPR027417">
    <property type="entry name" value="P-loop_NTPase"/>
</dbReference>
<evidence type="ECO:0000256" key="1">
    <source>
        <dbReference type="SAM" id="MobiDB-lite"/>
    </source>
</evidence>
<dbReference type="GO" id="GO:0004386">
    <property type="term" value="F:helicase activity"/>
    <property type="evidence" value="ECO:0007669"/>
    <property type="project" value="UniProtKB-KW"/>
</dbReference>
<dbReference type="Pfam" id="PF13481">
    <property type="entry name" value="AAA_25"/>
    <property type="match status" value="1"/>
</dbReference>
<dbReference type="HOGENOM" id="CLU_080948_0_0_4"/>
<dbReference type="KEGG" id="tin:Tint_1893"/>
<dbReference type="STRING" id="75379.Tint_1893"/>
<keyword evidence="2" id="KW-0067">ATP-binding</keyword>
<name>D5X2B2_THIK1</name>
<keyword evidence="2" id="KW-0378">Hydrolase</keyword>
<dbReference type="InterPro" id="IPR038724">
    <property type="entry name" value="RepA"/>
</dbReference>
<dbReference type="EMBL" id="CP002021">
    <property type="protein sequence ID" value="ADG31258.1"/>
    <property type="molecule type" value="Genomic_DNA"/>
</dbReference>
<sequence>MTERSKTASRVPAFSAPLDIRTLLTSAPPPLDHVLPGLLSGTVGMLAGPGGVGKTMLELQLAVALATGTSACAGLFSGLMPAAAPARVVLVTAEESAVVLQHRLHAIACALFVQRERFGITHDFAEFVTQLGSNLHLFAGASHRYALLDRNMKRTTELQDLANASEGARLVLIDPLRQFHEGDENDSAAMNLVVQTLRRLAERTGAAVVFAHHATKASTFAGQGDAAGAARGSSALTDGVRWQLNLSRMSREQAQQASLAEDARGQFLLLDVAKSNYLPPQPTQTLQRLAGGVLARVAAADGREGFQLSADKSRRAPSPRQLKLQGSRR</sequence>
<gene>
    <name evidence="2" type="ordered locus">Tint_1893</name>
</gene>